<evidence type="ECO:0000256" key="1">
    <source>
        <dbReference type="SAM" id="Phobius"/>
    </source>
</evidence>
<sequence length="79" mass="9277">LFLFHILNHVVKSITHHPFLPPFLSFPLFPLSFLIFHHLKFKFFPSFFSSALSSIVIPLFPPFEKGKSNPNTIWQIRII</sequence>
<keyword evidence="1" id="KW-1133">Transmembrane helix</keyword>
<proteinExistence type="predicted"/>
<feature type="transmembrane region" description="Helical" evidence="1">
    <location>
        <begin position="19"/>
        <end position="36"/>
    </location>
</feature>
<keyword evidence="1" id="KW-0472">Membrane</keyword>
<organism evidence="2">
    <name type="scientific">Lepeophtheirus salmonis</name>
    <name type="common">Salmon louse</name>
    <name type="synonym">Caligus salmonis</name>
    <dbReference type="NCBI Taxonomy" id="72036"/>
    <lineage>
        <taxon>Eukaryota</taxon>
        <taxon>Metazoa</taxon>
        <taxon>Ecdysozoa</taxon>
        <taxon>Arthropoda</taxon>
        <taxon>Crustacea</taxon>
        <taxon>Multicrustacea</taxon>
        <taxon>Hexanauplia</taxon>
        <taxon>Copepoda</taxon>
        <taxon>Siphonostomatoida</taxon>
        <taxon>Caligidae</taxon>
        <taxon>Lepeophtheirus</taxon>
    </lineage>
</organism>
<dbReference type="EMBL" id="HACA01031524">
    <property type="protein sequence ID" value="CDW48885.1"/>
    <property type="molecule type" value="Transcribed_RNA"/>
</dbReference>
<reference evidence="2" key="1">
    <citation type="submission" date="2014-05" db="EMBL/GenBank/DDBJ databases">
        <authorList>
            <person name="Chronopoulou M."/>
        </authorList>
    </citation>
    <scope>NUCLEOTIDE SEQUENCE</scope>
    <source>
        <tissue evidence="2">Whole organism</tissue>
    </source>
</reference>
<accession>A0A0K2VEU0</accession>
<evidence type="ECO:0000313" key="2">
    <source>
        <dbReference type="EMBL" id="CDW48885.1"/>
    </source>
</evidence>
<feature type="non-terminal residue" evidence="2">
    <location>
        <position position="79"/>
    </location>
</feature>
<protein>
    <submittedName>
        <fullName evidence="2">Uncharacterized protein</fullName>
    </submittedName>
</protein>
<keyword evidence="1" id="KW-0812">Transmembrane</keyword>
<feature type="non-terminal residue" evidence="2">
    <location>
        <position position="1"/>
    </location>
</feature>
<dbReference type="AlphaFoldDB" id="A0A0K2VEU0"/>
<name>A0A0K2VEU0_LEPSM</name>